<reference evidence="1 2" key="1">
    <citation type="submission" date="2018-07" db="EMBL/GenBank/DDBJ databases">
        <title>A high quality draft genome assembly of the barn swallow (H. rustica rustica).</title>
        <authorList>
            <person name="Formenti G."/>
            <person name="Chiara M."/>
            <person name="Poveda L."/>
            <person name="Francoijs K.-J."/>
            <person name="Bonisoli-Alquati A."/>
            <person name="Canova L."/>
            <person name="Gianfranceschi L."/>
            <person name="Horner D.S."/>
            <person name="Saino N."/>
        </authorList>
    </citation>
    <scope>NUCLEOTIDE SEQUENCE [LARGE SCALE GENOMIC DNA]</scope>
    <source>
        <strain evidence="1">Chelidonia</strain>
        <tissue evidence="1">Blood</tissue>
    </source>
</reference>
<proteinExistence type="predicted"/>
<evidence type="ECO:0000313" key="2">
    <source>
        <dbReference type="Proteomes" id="UP000269221"/>
    </source>
</evidence>
<dbReference type="EMBL" id="QRBI01000104">
    <property type="protein sequence ID" value="RMC14730.1"/>
    <property type="molecule type" value="Genomic_DNA"/>
</dbReference>
<gene>
    <name evidence="1" type="ORF">DUI87_06903</name>
</gene>
<protein>
    <submittedName>
        <fullName evidence="1">Uncharacterized protein</fullName>
    </submittedName>
</protein>
<name>A0A3M0KVC2_HIRRU</name>
<comment type="caution">
    <text evidence="1">The sequence shown here is derived from an EMBL/GenBank/DDBJ whole genome shotgun (WGS) entry which is preliminary data.</text>
</comment>
<dbReference type="AlphaFoldDB" id="A0A3M0KVC2"/>
<keyword evidence="2" id="KW-1185">Reference proteome</keyword>
<organism evidence="1 2">
    <name type="scientific">Hirundo rustica rustica</name>
    <dbReference type="NCBI Taxonomy" id="333673"/>
    <lineage>
        <taxon>Eukaryota</taxon>
        <taxon>Metazoa</taxon>
        <taxon>Chordata</taxon>
        <taxon>Craniata</taxon>
        <taxon>Vertebrata</taxon>
        <taxon>Euteleostomi</taxon>
        <taxon>Archelosauria</taxon>
        <taxon>Archosauria</taxon>
        <taxon>Dinosauria</taxon>
        <taxon>Saurischia</taxon>
        <taxon>Theropoda</taxon>
        <taxon>Coelurosauria</taxon>
        <taxon>Aves</taxon>
        <taxon>Neognathae</taxon>
        <taxon>Neoaves</taxon>
        <taxon>Telluraves</taxon>
        <taxon>Australaves</taxon>
        <taxon>Passeriformes</taxon>
        <taxon>Sylvioidea</taxon>
        <taxon>Hirundinidae</taxon>
        <taxon>Hirundo</taxon>
    </lineage>
</organism>
<sequence>MGQEEWAENYAQEVPPEHEEELLVQMTTHWNKFSREGVESPSLEIFQSHLDTILCPVPCALCWAYWSREVAPDDPMVVPSSLIRSVICDFTDHLSTHICMNVV</sequence>
<dbReference type="Proteomes" id="UP000269221">
    <property type="component" value="Unassembled WGS sequence"/>
</dbReference>
<evidence type="ECO:0000313" key="1">
    <source>
        <dbReference type="EMBL" id="RMC14730.1"/>
    </source>
</evidence>
<accession>A0A3M0KVC2</accession>